<keyword evidence="2" id="KW-0808">Transferase</keyword>
<name>A0A226EI51_FOLCA</name>
<dbReference type="Proteomes" id="UP000198287">
    <property type="component" value="Unassembled WGS sequence"/>
</dbReference>
<gene>
    <name evidence="2" type="ORF">Fcan01_07531</name>
</gene>
<dbReference type="EMBL" id="LNIX01000003">
    <property type="protein sequence ID" value="OXA57020.1"/>
    <property type="molecule type" value="Genomic_DNA"/>
</dbReference>
<organism evidence="2 3">
    <name type="scientific">Folsomia candida</name>
    <name type="common">Springtail</name>
    <dbReference type="NCBI Taxonomy" id="158441"/>
    <lineage>
        <taxon>Eukaryota</taxon>
        <taxon>Metazoa</taxon>
        <taxon>Ecdysozoa</taxon>
        <taxon>Arthropoda</taxon>
        <taxon>Hexapoda</taxon>
        <taxon>Collembola</taxon>
        <taxon>Entomobryomorpha</taxon>
        <taxon>Isotomoidea</taxon>
        <taxon>Isotomidae</taxon>
        <taxon>Proisotominae</taxon>
        <taxon>Folsomia</taxon>
    </lineage>
</organism>
<keyword evidence="3" id="KW-1185">Reference proteome</keyword>
<comment type="caution">
    <text evidence="2">The sequence shown here is derived from an EMBL/GenBank/DDBJ whole genome shotgun (WGS) entry which is preliminary data.</text>
</comment>
<reference evidence="2 3" key="1">
    <citation type="submission" date="2015-12" db="EMBL/GenBank/DDBJ databases">
        <title>The genome of Folsomia candida.</title>
        <authorList>
            <person name="Faddeeva A."/>
            <person name="Derks M.F."/>
            <person name="Anvar Y."/>
            <person name="Smit S."/>
            <person name="Van Straalen N."/>
            <person name="Roelofs D."/>
        </authorList>
    </citation>
    <scope>NUCLEOTIDE SEQUENCE [LARGE SCALE GENOMIC DNA]</scope>
    <source>
        <strain evidence="2 3">VU population</strain>
        <tissue evidence="2">Whole body</tissue>
    </source>
</reference>
<protein>
    <submittedName>
        <fullName evidence="2">FAST kinase domain-containing protein 3</fullName>
    </submittedName>
</protein>
<accession>A0A226EI51</accession>
<dbReference type="STRING" id="158441.A0A226EI51"/>
<dbReference type="Pfam" id="PF06743">
    <property type="entry name" value="FAST_1"/>
    <property type="match status" value="1"/>
</dbReference>
<dbReference type="OMA" id="XRYLANS"/>
<dbReference type="AlphaFoldDB" id="A0A226EI51"/>
<sequence>MTSPVATRTNIIIIKIPSTIKGNLHKIFQTFTPPLFFSPVRLSPNVVSQYRGPGLVRSFSSWGPVKLDMKLRSVVVRHHSSDRELGETSTMHQEGGEIQEVPLAVLKTKSSDCFETEEVLDLGNGKADRKNYIDLDAREEAAFVEGFNNFNSPQQILKMLETVPTQEVTPFVSLGILKKLFQLENNFVYRNDGLPWTVSSENGVMDTFTRTAIVNRLVDTIQSTDDPTILLGALDAFKCEIPIENSSGYRDKLLEEILRRVTKGQFQLTQVCEAIITLGKIERDTGKPPLQSSLIDKLWIGIFEKSEDINENNITLIFQVLPHFKKSQRLVLNLAERKILTLWWKIETEVVAKICETLITTDKTSSIVVKSGTEVGVGVSNRVLSALSRCINLNIHHVTEAQLYTIVKAFQAQNFCDTTFVKALNKYMKARGLKITDPKVVAAVLVFSKKFHIRSESILEAAAEFLVLHKAANITPPDLTSIVTAFGHLDFQPSNGVRFWQTVETYLDDKFIQFSPKDIIDVLLSCCYLSKFPLNFADRVFSPYFLDRVHTCEQDYNHLQLLRSKLKLLDISISIECSSKYGGPMLPRDFTSRSVFIDGRILRMGNWLEEVVKEVLGVRCSVEKFIVLPNLPLNAFYIADILVANVRRFESERTLFSRWTTPNRLRSYETTAFKITRI</sequence>
<evidence type="ECO:0000313" key="2">
    <source>
        <dbReference type="EMBL" id="OXA57020.1"/>
    </source>
</evidence>
<dbReference type="OrthoDB" id="385235at2759"/>
<keyword evidence="2" id="KW-0418">Kinase</keyword>
<feature type="domain" description="FAST kinase leucine-rich" evidence="1">
    <location>
        <begin position="480"/>
        <end position="549"/>
    </location>
</feature>
<dbReference type="GO" id="GO:0044528">
    <property type="term" value="P:regulation of mitochondrial mRNA stability"/>
    <property type="evidence" value="ECO:0007669"/>
    <property type="project" value="InterPro"/>
</dbReference>
<dbReference type="GO" id="GO:0016301">
    <property type="term" value="F:kinase activity"/>
    <property type="evidence" value="ECO:0007669"/>
    <property type="project" value="UniProtKB-KW"/>
</dbReference>
<evidence type="ECO:0000313" key="3">
    <source>
        <dbReference type="Proteomes" id="UP000198287"/>
    </source>
</evidence>
<evidence type="ECO:0000259" key="1">
    <source>
        <dbReference type="Pfam" id="PF06743"/>
    </source>
</evidence>
<dbReference type="InterPro" id="IPR010622">
    <property type="entry name" value="FAST_Leu-rich"/>
</dbReference>
<proteinExistence type="predicted"/>